<dbReference type="STRING" id="1850250.LPB142_00980"/>
<protein>
    <recommendedName>
        <fullName evidence="1">Tetrapyrrole biosynthesis uroporphyrinogen III synthase domain-containing protein</fullName>
    </recommendedName>
</protein>
<sequence>MLLTRPEAASRRCAAEIAARFGEDLPVLIAPLMEIVALPAEIPPAREVIFTSQNAVAPFVARSPAAGRRAYCVGGKTAAAARRAGFETLEGQGDARGLLPLIRAQHRGGGLVHARGEEVAVPLADLLNSAEIETKEVVVYRQQACALEPAIRAQLARAGLVVAPLFSPRSADRLVQELGDWRGRIWVAAISATVAERAGPLRPERLEVAERPDLRGVLEALTRLIGPAKAG</sequence>
<dbReference type="GO" id="GO:0033014">
    <property type="term" value="P:tetrapyrrole biosynthetic process"/>
    <property type="evidence" value="ECO:0007669"/>
    <property type="project" value="InterPro"/>
</dbReference>
<dbReference type="CDD" id="cd06578">
    <property type="entry name" value="HemD"/>
    <property type="match status" value="1"/>
</dbReference>
<dbReference type="Proteomes" id="UP000176562">
    <property type="component" value="Chromosome"/>
</dbReference>
<dbReference type="KEGG" id="rhp:LPB142_00980"/>
<evidence type="ECO:0000313" key="2">
    <source>
        <dbReference type="EMBL" id="AOZ70795.1"/>
    </source>
</evidence>
<keyword evidence="3" id="KW-1185">Reference proteome</keyword>
<dbReference type="Pfam" id="PF02602">
    <property type="entry name" value="HEM4"/>
    <property type="match status" value="1"/>
</dbReference>
<accession>A0A1D9MFY7</accession>
<dbReference type="EMBL" id="CP017781">
    <property type="protein sequence ID" value="AOZ70795.1"/>
    <property type="molecule type" value="Genomic_DNA"/>
</dbReference>
<organism evidence="2 3">
    <name type="scientific">Rhodobacter xanthinilyticus</name>
    <dbReference type="NCBI Taxonomy" id="1850250"/>
    <lineage>
        <taxon>Bacteria</taxon>
        <taxon>Pseudomonadati</taxon>
        <taxon>Pseudomonadota</taxon>
        <taxon>Alphaproteobacteria</taxon>
        <taxon>Rhodobacterales</taxon>
        <taxon>Rhodobacter group</taxon>
        <taxon>Rhodobacter</taxon>
    </lineage>
</organism>
<reference evidence="2 3" key="1">
    <citation type="submission" date="2016-10" db="EMBL/GenBank/DDBJ databases">
        <title>Rhodobacter sp. LPB0142, isolated from sea water.</title>
        <authorList>
            <person name="Kim E."/>
            <person name="Yi H."/>
        </authorList>
    </citation>
    <scope>NUCLEOTIDE SEQUENCE [LARGE SCALE GENOMIC DNA]</scope>
    <source>
        <strain evidence="2 3">LPB0142</strain>
    </source>
</reference>
<dbReference type="SUPFAM" id="SSF69618">
    <property type="entry name" value="HemD-like"/>
    <property type="match status" value="1"/>
</dbReference>
<feature type="domain" description="Tetrapyrrole biosynthesis uroporphyrinogen III synthase" evidence="1">
    <location>
        <begin position="27"/>
        <end position="218"/>
    </location>
</feature>
<dbReference type="AlphaFoldDB" id="A0A1D9MFY7"/>
<name>A0A1D9MFY7_9RHOB</name>
<dbReference type="Gene3D" id="3.40.50.10090">
    <property type="match status" value="2"/>
</dbReference>
<dbReference type="InterPro" id="IPR036108">
    <property type="entry name" value="4pyrrol_syn_uPrphyn_synt_sf"/>
</dbReference>
<evidence type="ECO:0000259" key="1">
    <source>
        <dbReference type="Pfam" id="PF02602"/>
    </source>
</evidence>
<dbReference type="InterPro" id="IPR003754">
    <property type="entry name" value="4pyrrol_synth_uPrphyn_synth"/>
</dbReference>
<proteinExistence type="predicted"/>
<evidence type="ECO:0000313" key="3">
    <source>
        <dbReference type="Proteomes" id="UP000176562"/>
    </source>
</evidence>
<gene>
    <name evidence="2" type="ORF">LPB142_00980</name>
</gene>
<dbReference type="GO" id="GO:0004852">
    <property type="term" value="F:uroporphyrinogen-III synthase activity"/>
    <property type="evidence" value="ECO:0007669"/>
    <property type="project" value="InterPro"/>
</dbReference>